<evidence type="ECO:0000313" key="10">
    <source>
        <dbReference type="Proteomes" id="UP000028980"/>
    </source>
</evidence>
<reference evidence="10 11" key="1">
    <citation type="journal article" date="2014" name="Genome Announc.">
        <title>Draft Genome Sequences of Marine Flavobacterium Nonlabens Strains NR17, NR24, NR27, NR32, NR33, and Ara13.</title>
        <authorList>
            <person name="Nakanishi M."/>
            <person name="Meirelles P."/>
            <person name="Suzuki R."/>
            <person name="Takatani N."/>
            <person name="Mino S."/>
            <person name="Suda W."/>
            <person name="Oshima K."/>
            <person name="Hattori M."/>
            <person name="Ohkuma M."/>
            <person name="Hosokawa M."/>
            <person name="Miyashita K."/>
            <person name="Thompson F.L."/>
            <person name="Niwa A."/>
            <person name="Sawabe T."/>
            <person name="Sawabe T."/>
        </authorList>
    </citation>
    <scope>NUCLEOTIDE SEQUENCE [LARGE SCALE GENOMIC DNA]</scope>
    <source>
        <strain evidence="8">JCM 19296</strain>
        <strain evidence="9">JCM 19314</strain>
        <strain evidence="10">JCM19296</strain>
        <strain evidence="11">JCM19314</strain>
    </source>
</reference>
<keyword evidence="3 8" id="KW-0238">DNA-binding</keyword>
<evidence type="ECO:0000256" key="2">
    <source>
        <dbReference type="ARBA" id="ARBA00023015"/>
    </source>
</evidence>
<dbReference type="InterPro" id="IPR018060">
    <property type="entry name" value="HTH_AraC"/>
</dbReference>
<evidence type="ECO:0000313" key="8">
    <source>
        <dbReference type="EMBL" id="GAK75562.1"/>
    </source>
</evidence>
<dbReference type="GO" id="GO:0000155">
    <property type="term" value="F:phosphorelay sensor kinase activity"/>
    <property type="evidence" value="ECO:0007669"/>
    <property type="project" value="TreeGrafter"/>
</dbReference>
<feature type="domain" description="Response regulatory" evidence="7">
    <location>
        <begin position="66"/>
        <end position="181"/>
    </location>
</feature>
<sequence>MQSKVNQGSTFLISLKLGKEHFTEDQIISDFKFSDDVTQYTNQLENPNLIAEPSSIDFINDEEKSTVLVVEDNVSLRSFMAQLLKQKYNVLEAGNGEEAFKIAVNSNPDIIVSDVVMPVMAGTELCSKIKEDVRTSHIPVVLLTSRSSLIYKLEGLESGADDYLSKPFDINELQLRVKNLLSYKSSLKKKFGNGDLFTPDEVSVSSVDDELMKKAIQIVEDNIPNDHFDIPTFCSDLGVSRTMLFIKVKAWTNFTPNEFIQHFRMKRAAQLLELGTLNISEVSYKVGFRNPKYFSKCFQKVYGETPSIYSKKFSV</sequence>
<evidence type="ECO:0000259" key="6">
    <source>
        <dbReference type="PROSITE" id="PS01124"/>
    </source>
</evidence>
<proteinExistence type="predicted"/>
<accession>A0A081D9G6</accession>
<dbReference type="Pfam" id="PF00072">
    <property type="entry name" value="Response_reg"/>
    <property type="match status" value="1"/>
</dbReference>
<dbReference type="InterPro" id="IPR020449">
    <property type="entry name" value="Tscrpt_reg_AraC-type_HTH"/>
</dbReference>
<evidence type="ECO:0000256" key="3">
    <source>
        <dbReference type="ARBA" id="ARBA00023125"/>
    </source>
</evidence>
<feature type="domain" description="HTH araC/xylS-type" evidence="6">
    <location>
        <begin position="213"/>
        <end position="312"/>
    </location>
</feature>
<evidence type="ECO:0000313" key="9">
    <source>
        <dbReference type="EMBL" id="GAL01738.1"/>
    </source>
</evidence>
<feature type="modified residue" description="4-aspartylphosphate" evidence="5">
    <location>
        <position position="114"/>
    </location>
</feature>
<dbReference type="Proteomes" id="UP000028980">
    <property type="component" value="Unassembled WGS sequence"/>
</dbReference>
<name>A0A081D9G6_NONUL</name>
<dbReference type="EMBL" id="BBLG01000002">
    <property type="protein sequence ID" value="GAK75562.1"/>
    <property type="molecule type" value="Genomic_DNA"/>
</dbReference>
<dbReference type="SUPFAM" id="SSF46689">
    <property type="entry name" value="Homeodomain-like"/>
    <property type="match status" value="1"/>
</dbReference>
<dbReference type="Pfam" id="PF12833">
    <property type="entry name" value="HTH_18"/>
    <property type="match status" value="1"/>
</dbReference>
<gene>
    <name evidence="8" type="ORF">JCM19296_1154</name>
    <name evidence="9" type="ORF">JCM19314_1891</name>
</gene>
<dbReference type="Gene3D" id="1.10.10.60">
    <property type="entry name" value="Homeodomain-like"/>
    <property type="match status" value="1"/>
</dbReference>
<dbReference type="InterPro" id="IPR001789">
    <property type="entry name" value="Sig_transdc_resp-reg_receiver"/>
</dbReference>
<dbReference type="PROSITE" id="PS00041">
    <property type="entry name" value="HTH_ARAC_FAMILY_1"/>
    <property type="match status" value="1"/>
</dbReference>
<evidence type="ECO:0000259" key="7">
    <source>
        <dbReference type="PROSITE" id="PS50110"/>
    </source>
</evidence>
<dbReference type="SMART" id="SM00342">
    <property type="entry name" value="HTH_ARAC"/>
    <property type="match status" value="1"/>
</dbReference>
<dbReference type="GO" id="GO:0003700">
    <property type="term" value="F:DNA-binding transcription factor activity"/>
    <property type="evidence" value="ECO:0007669"/>
    <property type="project" value="InterPro"/>
</dbReference>
<dbReference type="InterPro" id="IPR018062">
    <property type="entry name" value="HTH_AraC-typ_CS"/>
</dbReference>
<keyword evidence="1 5" id="KW-0597">Phosphoprotein</keyword>
<dbReference type="GO" id="GO:0043565">
    <property type="term" value="F:sequence-specific DNA binding"/>
    <property type="evidence" value="ECO:0007669"/>
    <property type="project" value="InterPro"/>
</dbReference>
<dbReference type="SMART" id="SM00448">
    <property type="entry name" value="REC"/>
    <property type="match status" value="1"/>
</dbReference>
<dbReference type="SUPFAM" id="SSF52172">
    <property type="entry name" value="CheY-like"/>
    <property type="match status" value="1"/>
</dbReference>
<organism evidence="8 10">
    <name type="scientific">Nonlabens ulvanivorans</name>
    <name type="common">Persicivirga ulvanivorans</name>
    <dbReference type="NCBI Taxonomy" id="906888"/>
    <lineage>
        <taxon>Bacteria</taxon>
        <taxon>Pseudomonadati</taxon>
        <taxon>Bacteroidota</taxon>
        <taxon>Flavobacteriia</taxon>
        <taxon>Flavobacteriales</taxon>
        <taxon>Flavobacteriaceae</taxon>
        <taxon>Nonlabens</taxon>
    </lineage>
</organism>
<evidence type="ECO:0000256" key="5">
    <source>
        <dbReference type="PROSITE-ProRule" id="PRU00169"/>
    </source>
</evidence>
<dbReference type="InterPro" id="IPR011006">
    <property type="entry name" value="CheY-like_superfamily"/>
</dbReference>
<evidence type="ECO:0000313" key="11">
    <source>
        <dbReference type="Proteomes" id="UP000029226"/>
    </source>
</evidence>
<evidence type="ECO:0000256" key="4">
    <source>
        <dbReference type="ARBA" id="ARBA00023163"/>
    </source>
</evidence>
<dbReference type="InterPro" id="IPR009057">
    <property type="entry name" value="Homeodomain-like_sf"/>
</dbReference>
<evidence type="ECO:0000256" key="1">
    <source>
        <dbReference type="ARBA" id="ARBA00022553"/>
    </source>
</evidence>
<dbReference type="PROSITE" id="PS01124">
    <property type="entry name" value="HTH_ARAC_FAMILY_2"/>
    <property type="match status" value="1"/>
</dbReference>
<dbReference type="AlphaFoldDB" id="A0A081D9G6"/>
<protein>
    <submittedName>
        <fullName evidence="8">DNA-binding response regulator</fullName>
    </submittedName>
</protein>
<dbReference type="Gene3D" id="3.40.50.2300">
    <property type="match status" value="1"/>
</dbReference>
<keyword evidence="4" id="KW-0804">Transcription</keyword>
<comment type="caution">
    <text evidence="8">The sequence shown here is derived from an EMBL/GenBank/DDBJ whole genome shotgun (WGS) entry which is preliminary data.</text>
</comment>
<dbReference type="EMBL" id="BBMM01000013">
    <property type="protein sequence ID" value="GAL01738.1"/>
    <property type="molecule type" value="Genomic_DNA"/>
</dbReference>
<keyword evidence="2" id="KW-0805">Transcription regulation</keyword>
<dbReference type="Proteomes" id="UP000029226">
    <property type="component" value="Unassembled WGS sequence"/>
</dbReference>
<dbReference type="PRINTS" id="PR00032">
    <property type="entry name" value="HTHARAC"/>
</dbReference>
<dbReference type="PROSITE" id="PS50110">
    <property type="entry name" value="RESPONSE_REGULATORY"/>
    <property type="match status" value="1"/>
</dbReference>
<dbReference type="PANTHER" id="PTHR43547:SF2">
    <property type="entry name" value="HYBRID SIGNAL TRANSDUCTION HISTIDINE KINASE C"/>
    <property type="match status" value="1"/>
</dbReference>
<dbReference type="PANTHER" id="PTHR43547">
    <property type="entry name" value="TWO-COMPONENT HISTIDINE KINASE"/>
    <property type="match status" value="1"/>
</dbReference>